<protein>
    <submittedName>
        <fullName evidence="1">Uncharacterized protein</fullName>
    </submittedName>
</protein>
<accession>A0AAD6MZ22</accession>
<comment type="caution">
    <text evidence="1">The sequence shown here is derived from an EMBL/GenBank/DDBJ whole genome shotgun (WGS) entry which is preliminary data.</text>
</comment>
<reference evidence="1" key="2">
    <citation type="submission" date="2023-01" db="EMBL/GenBank/DDBJ databases">
        <authorList>
            <person name="Petersen C."/>
        </authorList>
    </citation>
    <scope>NUCLEOTIDE SEQUENCE</scope>
    <source>
        <strain evidence="1">IBT 17514</strain>
    </source>
</reference>
<dbReference type="EMBL" id="JAQJAN010000003">
    <property type="protein sequence ID" value="KAJ5734049.1"/>
    <property type="molecule type" value="Genomic_DNA"/>
</dbReference>
<dbReference type="Proteomes" id="UP001215712">
    <property type="component" value="Unassembled WGS sequence"/>
</dbReference>
<name>A0AAD6MZ22_9EURO</name>
<evidence type="ECO:0000313" key="1">
    <source>
        <dbReference type="EMBL" id="KAJ5734049.1"/>
    </source>
</evidence>
<sequence length="564" mass="61143">MTPQLQETFSAASNARCPLEYVRPNDDYHGFTNNFLTCDGICHEPRSICIDELKRVVANCTACAAGGTRSMKLWLRMAQETLGELDKENEEVPVIDVTSATSPDGLFVWSTPENAAIAMSGRDHASLFLPTAICWPLSTVVSSGMFHPTWVEDSIGFITAQSSGCSFNSHVAVTRLTTPASRIHHVSVLTGLGIARVANLGTAALSGLFYVANINPENMLGNTRAVGTFFMGLAYADELASPDQGGEWSHLSNLAGPLVAAERLINGSLPELFDRVLLGYHCCTVRARAPSDLTTIPVRTLFLARFYDSTLPAYLDCIKCLEPGSVLPARATTWGTLLSNDVFDYVSDGISGRVANLCWAMGAWDSPIECARMFRGCLIAVAQTAHHAPGSLFALLYMEFTYLYSARYCYYSVPCDTNLPLDDTYIPFSGVDIPTTGGTPISGFRATLREAFSALSYDTHNALFDPLSPFDAGSAVNTTDGSLPPWRGLAATPCAWDIAYGEFDVVAMRATHEILGCLDRGVYAESPGLYRAHLGWLIRQYDSLVAAGRDNLGVGRYYIANRVS</sequence>
<reference evidence="1" key="1">
    <citation type="journal article" date="2023" name="IMA Fungus">
        <title>Comparative genomic study of the Penicillium genus elucidates a diverse pangenome and 15 lateral gene transfer events.</title>
        <authorList>
            <person name="Petersen C."/>
            <person name="Sorensen T."/>
            <person name="Nielsen M.R."/>
            <person name="Sondergaard T.E."/>
            <person name="Sorensen J.L."/>
            <person name="Fitzpatrick D.A."/>
            <person name="Frisvad J.C."/>
            <person name="Nielsen K.L."/>
        </authorList>
    </citation>
    <scope>NUCLEOTIDE SEQUENCE</scope>
    <source>
        <strain evidence="1">IBT 17514</strain>
    </source>
</reference>
<gene>
    <name evidence="1" type="ORF">N7493_002835</name>
</gene>
<evidence type="ECO:0000313" key="2">
    <source>
        <dbReference type="Proteomes" id="UP001215712"/>
    </source>
</evidence>
<dbReference type="AlphaFoldDB" id="A0AAD6MZ22"/>
<proteinExistence type="predicted"/>
<organism evidence="1 2">
    <name type="scientific">Penicillium malachiteum</name>
    <dbReference type="NCBI Taxonomy" id="1324776"/>
    <lineage>
        <taxon>Eukaryota</taxon>
        <taxon>Fungi</taxon>
        <taxon>Dikarya</taxon>
        <taxon>Ascomycota</taxon>
        <taxon>Pezizomycotina</taxon>
        <taxon>Eurotiomycetes</taxon>
        <taxon>Eurotiomycetidae</taxon>
        <taxon>Eurotiales</taxon>
        <taxon>Aspergillaceae</taxon>
        <taxon>Penicillium</taxon>
    </lineage>
</organism>
<keyword evidence="2" id="KW-1185">Reference proteome</keyword>